<dbReference type="EMBL" id="HACG01000876">
    <property type="protein sequence ID" value="CEK47741.1"/>
    <property type="molecule type" value="Transcribed_RNA"/>
</dbReference>
<evidence type="ECO:0000313" key="1">
    <source>
        <dbReference type="EMBL" id="CEK47741.1"/>
    </source>
</evidence>
<reference evidence="1" key="1">
    <citation type="submission" date="2014-12" db="EMBL/GenBank/DDBJ databases">
        <title>Insight into the proteome of Arion vulgaris.</title>
        <authorList>
            <person name="Aradska J."/>
            <person name="Bulat T."/>
            <person name="Smidak R."/>
            <person name="Sarate P."/>
            <person name="Gangsoo J."/>
            <person name="Sialana F."/>
            <person name="Bilban M."/>
            <person name="Lubec G."/>
        </authorList>
    </citation>
    <scope>NUCLEOTIDE SEQUENCE</scope>
    <source>
        <tissue evidence="1">Skin</tissue>
    </source>
</reference>
<organism evidence="1">
    <name type="scientific">Arion vulgaris</name>
    <dbReference type="NCBI Taxonomy" id="1028688"/>
    <lineage>
        <taxon>Eukaryota</taxon>
        <taxon>Metazoa</taxon>
        <taxon>Spiralia</taxon>
        <taxon>Lophotrochozoa</taxon>
        <taxon>Mollusca</taxon>
        <taxon>Gastropoda</taxon>
        <taxon>Heterobranchia</taxon>
        <taxon>Euthyneura</taxon>
        <taxon>Panpulmonata</taxon>
        <taxon>Eupulmonata</taxon>
        <taxon>Stylommatophora</taxon>
        <taxon>Helicina</taxon>
        <taxon>Arionoidea</taxon>
        <taxon>Arionidae</taxon>
        <taxon>Arion</taxon>
    </lineage>
</organism>
<sequence length="60" mass="7307">MIQRLKSYEVKVKVGDRLLNRVQILQNTSFMYVSSIVKIGRRHGQPRWCFFRTCWDLWMS</sequence>
<protein>
    <submittedName>
        <fullName evidence="1">Uncharacterized protein</fullName>
    </submittedName>
</protein>
<gene>
    <name evidence="1" type="primary">ORF2119</name>
</gene>
<accession>A0A0B6XW27</accession>
<name>A0A0B6XW27_9EUPU</name>
<proteinExistence type="predicted"/>
<dbReference type="AlphaFoldDB" id="A0A0B6XW27"/>